<dbReference type="Proteomes" id="UP000014070">
    <property type="component" value="Chromosome"/>
</dbReference>
<organism evidence="3 4">
    <name type="scientific">Methanomassiliicoccus intestinalis (strain Issoire-Mx1)</name>
    <dbReference type="NCBI Taxonomy" id="1295009"/>
    <lineage>
        <taxon>Archaea</taxon>
        <taxon>Methanobacteriati</taxon>
        <taxon>Thermoplasmatota</taxon>
        <taxon>Thermoplasmata</taxon>
        <taxon>Methanomassiliicoccales</taxon>
        <taxon>Methanomassiliicoccaceae</taxon>
        <taxon>Methanomassiliicoccus</taxon>
    </lineage>
</organism>
<dbReference type="AlphaFoldDB" id="R9T887"/>
<feature type="transmembrane region" description="Helical" evidence="1">
    <location>
        <begin position="378"/>
        <end position="401"/>
    </location>
</feature>
<evidence type="ECO:0000259" key="2">
    <source>
        <dbReference type="Pfam" id="PF18998"/>
    </source>
</evidence>
<dbReference type="InParanoid" id="R9T887"/>
<reference evidence="3 4" key="1">
    <citation type="journal article" date="2013" name="Genome Announc.">
        <title>Genome sequence of 'Candidatus Methanomassiliicoccus intestinalis' Issoire-Mx1, a third thermoplasmatales-related methanogenic archaeon from human feces.</title>
        <authorList>
            <person name="Borrel G."/>
            <person name="Harris H.M."/>
            <person name="Parisot N."/>
            <person name="Gaci N."/>
            <person name="Tottey W."/>
            <person name="Mihajlovski A."/>
            <person name="Deane J."/>
            <person name="Gribaldo S."/>
            <person name="Bardot O."/>
            <person name="Peyretaillade E."/>
            <person name="Peyret P."/>
            <person name="O'Toole P.W."/>
            <person name="Brugere J.F."/>
        </authorList>
    </citation>
    <scope>NUCLEOTIDE SEQUENCE [LARGE SCALE GENOMIC DNA]</scope>
    <source>
        <strain evidence="3 4">Issoire-Mx1</strain>
    </source>
</reference>
<evidence type="ECO:0000313" key="4">
    <source>
        <dbReference type="Proteomes" id="UP000014070"/>
    </source>
</evidence>
<keyword evidence="1" id="KW-1133">Transmembrane helix</keyword>
<dbReference type="HOGENOM" id="CLU_682575_0_0_2"/>
<dbReference type="GeneID" id="41323988"/>
<evidence type="ECO:0000313" key="3">
    <source>
        <dbReference type="EMBL" id="AGN26920.1"/>
    </source>
</evidence>
<dbReference type="EMBL" id="CP005934">
    <property type="protein sequence ID" value="AGN26920.1"/>
    <property type="molecule type" value="Genomic_DNA"/>
</dbReference>
<evidence type="ECO:0000256" key="1">
    <source>
        <dbReference type="SAM" id="Phobius"/>
    </source>
</evidence>
<protein>
    <recommendedName>
        <fullName evidence="2">Bacterial repeat domain-containing protein</fullName>
    </recommendedName>
</protein>
<sequence length="403" mass="42255">MKTAKMQALIFAIAAVMILSALASPITSSESSDSRMFLGNAEYGINVTYNEGGLVKYQTTVSEGKDALIIVSPNEGYVIEIVKLDGESFNPSSVSPDGKSALYVISNVQSSHSVNVKFKQEDGSGEEHYAITASAGTGGYISPQGSVSVSSGSSKTFKFTPNNGYEVDTLLVDGKTAYISGNSYTFENVTSNHTISVTFKKVRESTTYTITATAGSGGTITPSGEISVNNGADQTFMISPSSGYRINTVSVDGKSIQITNNQYTFSKVTKNHAISVTFASNGGDTPAPGEHTVTATAGKGGSINPAGSVKVSDGQNQAFTISVNEGYEIDTVIVNGNEVKLTGNTYNFLNVDADQSISVTFKETGTEPSTSGDDSNGNTVYCIIIAVVVVLIIVALAYLFLRK</sequence>
<dbReference type="KEGG" id="mer:MMINT_16200"/>
<keyword evidence="1" id="KW-0472">Membrane</keyword>
<dbReference type="STRING" id="1295009.MMINT_16200"/>
<proteinExistence type="predicted"/>
<feature type="domain" description="Bacterial repeat" evidence="2">
    <location>
        <begin position="208"/>
        <end position="281"/>
    </location>
</feature>
<dbReference type="Pfam" id="PF18998">
    <property type="entry name" value="Flg_new_2"/>
    <property type="match status" value="3"/>
</dbReference>
<keyword evidence="4" id="KW-1185">Reference proteome</keyword>
<feature type="domain" description="Bacterial repeat" evidence="2">
    <location>
        <begin position="129"/>
        <end position="202"/>
    </location>
</feature>
<dbReference type="InterPro" id="IPR044060">
    <property type="entry name" value="Bacterial_rp_domain"/>
</dbReference>
<accession>R9T887</accession>
<feature type="domain" description="Bacterial repeat" evidence="2">
    <location>
        <begin position="291"/>
        <end position="363"/>
    </location>
</feature>
<dbReference type="RefSeq" id="WP_020449445.1">
    <property type="nucleotide sequence ID" value="NC_021353.1"/>
</dbReference>
<gene>
    <name evidence="3" type="ORF">MMINT_16200</name>
</gene>
<keyword evidence="1" id="KW-0812">Transmembrane</keyword>
<name>R9T887_METII</name>